<name>A0ACB8QQF0_9AGAM</name>
<dbReference type="EMBL" id="MU273512">
    <property type="protein sequence ID" value="KAI0033780.1"/>
    <property type="molecule type" value="Genomic_DNA"/>
</dbReference>
<sequence>MSSPEDSSDSGQENVLQPTKKRRIRRLQRACDVCRHKKSDWAVARGNKCTYCRNHDLDCSYTHGTREEKQGISEAYVESLESCIKKMTAYFNHFHPEVDLSKEFGTPGDLDSWMRNRKLPDDSVSAFLPDGPCTSTINLAPPLKEEPNSSDEDDFKLIDVQRRLQDMQIVDRFLGQASVLGKSSNVMLIKSALDMKLDNPKSSRSLAHMRSRRGEFWGPKPWEVDNKQTFDPRLHDFPAPDLLYALVDLWFTGKHLLWPLLHQPTFMKHLADGLHYREGAFAGVLLMVCACAARHSTDPRVIYPGTSSWPSAGWQWFVQARTYHQASLSSPSLHDVQMNCLACIYLEGTSIPQACWTLCGTAIRLAQDVGAHRKKAYQAKPTVEDELWKRAFWSLVLMDRWLSSQLGRTCAIQDEEFDLEYPIDCDDEYWTPEDPAKAFKQPPGKPSKVSYFISILRLNRILGMAMRTIFATTNKTNLLLELIGPQWVQRVVSAIDSALNEWADSVPEHLKWNPGCEETIWMLQSSCLYTSYYELQISIHRCFLPTAQKPSPVTFPSLSICANAARSCCHIIEVAKPKLPKIWREDIFGVCIAILPMASFAAALVLLLSIFGAKKNGMAIDTSKDMARVYICMQSIKESEDRWSLAGRLWDILFNISNVGELSFPTEPSPPGSSEYAASSSTYVGPSSSHLPSAA</sequence>
<keyword evidence="2" id="KW-1185">Reference proteome</keyword>
<proteinExistence type="predicted"/>
<accession>A0ACB8QQF0</accession>
<evidence type="ECO:0000313" key="1">
    <source>
        <dbReference type="EMBL" id="KAI0033780.1"/>
    </source>
</evidence>
<protein>
    <submittedName>
        <fullName evidence="1">Fungal-specific transcription factor domain-containing protein</fullName>
    </submittedName>
</protein>
<reference evidence="1" key="2">
    <citation type="journal article" date="2022" name="New Phytol.">
        <title>Evolutionary transition to the ectomycorrhizal habit in the genomes of a hyperdiverse lineage of mushroom-forming fungi.</title>
        <authorList>
            <person name="Looney B."/>
            <person name="Miyauchi S."/>
            <person name="Morin E."/>
            <person name="Drula E."/>
            <person name="Courty P.E."/>
            <person name="Kohler A."/>
            <person name="Kuo A."/>
            <person name="LaButti K."/>
            <person name="Pangilinan J."/>
            <person name="Lipzen A."/>
            <person name="Riley R."/>
            <person name="Andreopoulos W."/>
            <person name="He G."/>
            <person name="Johnson J."/>
            <person name="Nolan M."/>
            <person name="Tritt A."/>
            <person name="Barry K.W."/>
            <person name="Grigoriev I.V."/>
            <person name="Nagy L.G."/>
            <person name="Hibbett D."/>
            <person name="Henrissat B."/>
            <person name="Matheny P.B."/>
            <person name="Labbe J."/>
            <person name="Martin F.M."/>
        </authorList>
    </citation>
    <scope>NUCLEOTIDE SEQUENCE</scope>
    <source>
        <strain evidence="1">EC-137</strain>
    </source>
</reference>
<evidence type="ECO:0000313" key="2">
    <source>
        <dbReference type="Proteomes" id="UP000814128"/>
    </source>
</evidence>
<gene>
    <name evidence="1" type="ORF">K488DRAFT_25921</name>
</gene>
<reference evidence="1" key="1">
    <citation type="submission" date="2021-02" db="EMBL/GenBank/DDBJ databases">
        <authorList>
            <consortium name="DOE Joint Genome Institute"/>
            <person name="Ahrendt S."/>
            <person name="Looney B.P."/>
            <person name="Miyauchi S."/>
            <person name="Morin E."/>
            <person name="Drula E."/>
            <person name="Courty P.E."/>
            <person name="Chicoki N."/>
            <person name="Fauchery L."/>
            <person name="Kohler A."/>
            <person name="Kuo A."/>
            <person name="Labutti K."/>
            <person name="Pangilinan J."/>
            <person name="Lipzen A."/>
            <person name="Riley R."/>
            <person name="Andreopoulos W."/>
            <person name="He G."/>
            <person name="Johnson J."/>
            <person name="Barry K.W."/>
            <person name="Grigoriev I.V."/>
            <person name="Nagy L."/>
            <person name="Hibbett D."/>
            <person name="Henrissat B."/>
            <person name="Matheny P.B."/>
            <person name="Labbe J."/>
            <person name="Martin F."/>
        </authorList>
    </citation>
    <scope>NUCLEOTIDE SEQUENCE</scope>
    <source>
        <strain evidence="1">EC-137</strain>
    </source>
</reference>
<feature type="non-terminal residue" evidence="1">
    <location>
        <position position="695"/>
    </location>
</feature>
<comment type="caution">
    <text evidence="1">The sequence shown here is derived from an EMBL/GenBank/DDBJ whole genome shotgun (WGS) entry which is preliminary data.</text>
</comment>
<dbReference type="Proteomes" id="UP000814128">
    <property type="component" value="Unassembled WGS sequence"/>
</dbReference>
<organism evidence="1 2">
    <name type="scientific">Vararia minispora EC-137</name>
    <dbReference type="NCBI Taxonomy" id="1314806"/>
    <lineage>
        <taxon>Eukaryota</taxon>
        <taxon>Fungi</taxon>
        <taxon>Dikarya</taxon>
        <taxon>Basidiomycota</taxon>
        <taxon>Agaricomycotina</taxon>
        <taxon>Agaricomycetes</taxon>
        <taxon>Russulales</taxon>
        <taxon>Lachnocladiaceae</taxon>
        <taxon>Vararia</taxon>
    </lineage>
</organism>